<dbReference type="Proteomes" id="UP001500582">
    <property type="component" value="Unassembled WGS sequence"/>
</dbReference>
<evidence type="ECO:0000256" key="2">
    <source>
        <dbReference type="ARBA" id="ARBA00022491"/>
    </source>
</evidence>
<dbReference type="EMBL" id="BAABFT010000020">
    <property type="protein sequence ID" value="GAA4338170.1"/>
    <property type="molecule type" value="Genomic_DNA"/>
</dbReference>
<dbReference type="InterPro" id="IPR043135">
    <property type="entry name" value="Fur_C"/>
</dbReference>
<evidence type="ECO:0000256" key="5">
    <source>
        <dbReference type="ARBA" id="ARBA00023125"/>
    </source>
</evidence>
<accession>A0ABP8HFA2</accession>
<keyword evidence="5" id="KW-0238">DNA-binding</keyword>
<comment type="caution">
    <text evidence="7">The sequence shown here is derived from an EMBL/GenBank/DDBJ whole genome shotgun (WGS) entry which is preliminary data.</text>
</comment>
<protein>
    <submittedName>
        <fullName evidence="7">Ferric iron uptake transcriptional regulator</fullName>
    </submittedName>
</protein>
<evidence type="ECO:0000313" key="7">
    <source>
        <dbReference type="EMBL" id="GAA4338170.1"/>
    </source>
</evidence>
<dbReference type="SUPFAM" id="SSF46785">
    <property type="entry name" value="Winged helix' DNA-binding domain"/>
    <property type="match status" value="1"/>
</dbReference>
<keyword evidence="8" id="KW-1185">Reference proteome</keyword>
<keyword evidence="3" id="KW-0862">Zinc</keyword>
<evidence type="ECO:0000256" key="4">
    <source>
        <dbReference type="ARBA" id="ARBA00023015"/>
    </source>
</evidence>
<keyword evidence="2" id="KW-0678">Repressor</keyword>
<dbReference type="PANTHER" id="PTHR33202:SF22">
    <property type="entry name" value="HYDROGEN PEROXIDE SENSITIVE REPRESSOR"/>
    <property type="match status" value="1"/>
</dbReference>
<dbReference type="InterPro" id="IPR036390">
    <property type="entry name" value="WH_DNA-bd_sf"/>
</dbReference>
<evidence type="ECO:0000256" key="3">
    <source>
        <dbReference type="ARBA" id="ARBA00022833"/>
    </source>
</evidence>
<name>A0ABP8HFA2_9SPHI</name>
<sequence>MQMMQEEFNTLLEKHHLKKTGPRLSVLSVLRSRDMATSQPELEEILGKEIDRVTLYRVLSTFEEKGIIHKVLDLKGTANYAICSAKCNEHEHHDEHVHFNCTDCNHIYCLDGHVHLPEISVPKGFKSTSVNLSVYGVCSKCNKKAE</sequence>
<dbReference type="PANTHER" id="PTHR33202">
    <property type="entry name" value="ZINC UPTAKE REGULATION PROTEIN"/>
    <property type="match status" value="1"/>
</dbReference>
<evidence type="ECO:0000256" key="1">
    <source>
        <dbReference type="ARBA" id="ARBA00007957"/>
    </source>
</evidence>
<keyword evidence="6" id="KW-0804">Transcription</keyword>
<organism evidence="7 8">
    <name type="scientific">Mucilaginibacter gynuensis</name>
    <dbReference type="NCBI Taxonomy" id="1302236"/>
    <lineage>
        <taxon>Bacteria</taxon>
        <taxon>Pseudomonadati</taxon>
        <taxon>Bacteroidota</taxon>
        <taxon>Sphingobacteriia</taxon>
        <taxon>Sphingobacteriales</taxon>
        <taxon>Sphingobacteriaceae</taxon>
        <taxon>Mucilaginibacter</taxon>
    </lineage>
</organism>
<dbReference type="Gene3D" id="3.30.1490.190">
    <property type="match status" value="1"/>
</dbReference>
<dbReference type="InterPro" id="IPR036388">
    <property type="entry name" value="WH-like_DNA-bd_sf"/>
</dbReference>
<keyword evidence="4" id="KW-0805">Transcription regulation</keyword>
<reference evidence="8" key="1">
    <citation type="journal article" date="2019" name="Int. J. Syst. Evol. Microbiol.">
        <title>The Global Catalogue of Microorganisms (GCM) 10K type strain sequencing project: providing services to taxonomists for standard genome sequencing and annotation.</title>
        <authorList>
            <consortium name="The Broad Institute Genomics Platform"/>
            <consortium name="The Broad Institute Genome Sequencing Center for Infectious Disease"/>
            <person name="Wu L."/>
            <person name="Ma J."/>
        </authorList>
    </citation>
    <scope>NUCLEOTIDE SEQUENCE [LARGE SCALE GENOMIC DNA]</scope>
    <source>
        <strain evidence="8">JCM 17705</strain>
    </source>
</reference>
<dbReference type="InterPro" id="IPR002481">
    <property type="entry name" value="FUR"/>
</dbReference>
<proteinExistence type="inferred from homology"/>
<dbReference type="Gene3D" id="1.10.10.10">
    <property type="entry name" value="Winged helix-like DNA-binding domain superfamily/Winged helix DNA-binding domain"/>
    <property type="match status" value="1"/>
</dbReference>
<comment type="similarity">
    <text evidence="1">Belongs to the Fur family.</text>
</comment>
<gene>
    <name evidence="7" type="primary">fur</name>
    <name evidence="7" type="ORF">GCM10023149_48020</name>
</gene>
<evidence type="ECO:0000313" key="8">
    <source>
        <dbReference type="Proteomes" id="UP001500582"/>
    </source>
</evidence>
<dbReference type="Pfam" id="PF01475">
    <property type="entry name" value="FUR"/>
    <property type="match status" value="1"/>
</dbReference>
<evidence type="ECO:0000256" key="6">
    <source>
        <dbReference type="ARBA" id="ARBA00023163"/>
    </source>
</evidence>